<organism evidence="2">
    <name type="scientific">Perkinsus marinus (strain ATCC 50983 / TXsc)</name>
    <dbReference type="NCBI Taxonomy" id="423536"/>
    <lineage>
        <taxon>Eukaryota</taxon>
        <taxon>Sar</taxon>
        <taxon>Alveolata</taxon>
        <taxon>Perkinsozoa</taxon>
        <taxon>Perkinsea</taxon>
        <taxon>Perkinsida</taxon>
        <taxon>Perkinsidae</taxon>
        <taxon>Perkinsus</taxon>
    </lineage>
</organism>
<evidence type="ECO:0000313" key="1">
    <source>
        <dbReference type="EMBL" id="EER01945.1"/>
    </source>
</evidence>
<name>C5LMQ4_PERM5</name>
<evidence type="ECO:0000313" key="2">
    <source>
        <dbReference type="Proteomes" id="UP000007800"/>
    </source>
</evidence>
<dbReference type="InParanoid" id="C5LMQ4"/>
<dbReference type="GeneID" id="9054496"/>
<reference evidence="1 2" key="1">
    <citation type="submission" date="2008-07" db="EMBL/GenBank/DDBJ databases">
        <authorList>
            <person name="El-Sayed N."/>
            <person name="Caler E."/>
            <person name="Inman J."/>
            <person name="Amedeo P."/>
            <person name="Hass B."/>
            <person name="Wortman J."/>
        </authorList>
    </citation>
    <scope>NUCLEOTIDE SEQUENCE [LARGE SCALE GENOMIC DNA]</scope>
    <source>
        <strain evidence="2">ATCC 50983 / TXsc</strain>
    </source>
</reference>
<protein>
    <submittedName>
        <fullName evidence="1">Uncharacterized protein</fullName>
    </submittedName>
</protein>
<proteinExistence type="predicted"/>
<gene>
    <name evidence="1" type="ORF">Pmar_PMAR007638</name>
</gene>
<accession>C5LMQ4</accession>
<dbReference type="AlphaFoldDB" id="C5LMQ4"/>
<dbReference type="EMBL" id="GG683573">
    <property type="protein sequence ID" value="EER01945.1"/>
    <property type="molecule type" value="Genomic_DNA"/>
</dbReference>
<dbReference type="Proteomes" id="UP000007800">
    <property type="component" value="Unassembled WGS sequence"/>
</dbReference>
<dbReference type="RefSeq" id="XP_002769227.1">
    <property type="nucleotide sequence ID" value="XM_002769181.1"/>
</dbReference>
<keyword evidence="2" id="KW-1185">Reference proteome</keyword>
<feature type="non-terminal residue" evidence="1">
    <location>
        <position position="17"/>
    </location>
</feature>
<sequence length="17" mass="1832">MCIDDRSSVTTSTESSL</sequence>